<reference evidence="1 2" key="1">
    <citation type="journal article" date="2022" name="DNA Res.">
        <title>Chromosomal-level genome assembly of the orchid tree Bauhinia variegata (Leguminosae; Cercidoideae) supports the allotetraploid origin hypothesis of Bauhinia.</title>
        <authorList>
            <person name="Zhong Y."/>
            <person name="Chen Y."/>
            <person name="Zheng D."/>
            <person name="Pang J."/>
            <person name="Liu Y."/>
            <person name="Luo S."/>
            <person name="Meng S."/>
            <person name="Qian L."/>
            <person name="Wei D."/>
            <person name="Dai S."/>
            <person name="Zhou R."/>
        </authorList>
    </citation>
    <scope>NUCLEOTIDE SEQUENCE [LARGE SCALE GENOMIC DNA]</scope>
    <source>
        <strain evidence="1">BV-YZ2020</strain>
    </source>
</reference>
<name>A0ACB9KMP9_BAUVA</name>
<dbReference type="EMBL" id="CM039438">
    <property type="protein sequence ID" value="KAI4298445.1"/>
    <property type="molecule type" value="Genomic_DNA"/>
</dbReference>
<accession>A0ACB9KMP9</accession>
<sequence>MLEGQGGEGCSGGSVRGGKIYWGKKATSDFKGIVVIFAWVSIQESQLGDYVDLYSSLGWNSLVCHAHFLSAFHHDRAMSLALFVLDELMEELRTRSCPVVFVAFCAGSKACLYKVVQLIEGRCEGQLYQGKYRLLRNCISGQIYDSGPVDVTSDFGIRYVLHPTIVRVPGPSKFVSWVVKCVGSGLDALYITRFESVAAEYWQALYSSINFGAPFLILCSEKDDSVTFQSIYAFAQRLQDLGGDVNLVKLCNSSHLGHYQNHPIQYRAAVTYLLEKASSIYSQKMILEQEKSVMEGMQDEISELICDLQNAAINSNESFTRVAVGPSDHFFLPSSAGQHDGRDSGTPQDEQKEKPISLPSPPRISPHSVLGQFLFDVCVPKNVEGWDVKSSGTLNGRPFASAPRHSPFGVSFDIWRRKRLGCNGSTHPLA</sequence>
<gene>
    <name evidence="1" type="ORF">L6164_032003</name>
</gene>
<comment type="caution">
    <text evidence="1">The sequence shown here is derived from an EMBL/GenBank/DDBJ whole genome shotgun (WGS) entry which is preliminary data.</text>
</comment>
<evidence type="ECO:0000313" key="2">
    <source>
        <dbReference type="Proteomes" id="UP000828941"/>
    </source>
</evidence>
<proteinExistence type="predicted"/>
<dbReference type="Proteomes" id="UP000828941">
    <property type="component" value="Chromosome 13"/>
</dbReference>
<organism evidence="1 2">
    <name type="scientific">Bauhinia variegata</name>
    <name type="common">Purple orchid tree</name>
    <name type="synonym">Phanera variegata</name>
    <dbReference type="NCBI Taxonomy" id="167791"/>
    <lineage>
        <taxon>Eukaryota</taxon>
        <taxon>Viridiplantae</taxon>
        <taxon>Streptophyta</taxon>
        <taxon>Embryophyta</taxon>
        <taxon>Tracheophyta</taxon>
        <taxon>Spermatophyta</taxon>
        <taxon>Magnoliopsida</taxon>
        <taxon>eudicotyledons</taxon>
        <taxon>Gunneridae</taxon>
        <taxon>Pentapetalae</taxon>
        <taxon>rosids</taxon>
        <taxon>fabids</taxon>
        <taxon>Fabales</taxon>
        <taxon>Fabaceae</taxon>
        <taxon>Cercidoideae</taxon>
        <taxon>Cercideae</taxon>
        <taxon>Bauhiniinae</taxon>
        <taxon>Bauhinia</taxon>
    </lineage>
</organism>
<protein>
    <submittedName>
        <fullName evidence="1">Uncharacterized protein</fullName>
    </submittedName>
</protein>
<evidence type="ECO:0000313" key="1">
    <source>
        <dbReference type="EMBL" id="KAI4298445.1"/>
    </source>
</evidence>
<keyword evidence="2" id="KW-1185">Reference proteome</keyword>